<dbReference type="CDD" id="cd00885">
    <property type="entry name" value="cinA"/>
    <property type="match status" value="1"/>
</dbReference>
<keyword evidence="4" id="KW-0285">Flavoprotein</keyword>
<dbReference type="InterPro" id="IPR014729">
    <property type="entry name" value="Rossmann-like_a/b/a_fold"/>
</dbReference>
<dbReference type="SUPFAM" id="SSF52402">
    <property type="entry name" value="Adenine nucleotide alpha hydrolases-like"/>
    <property type="match status" value="1"/>
</dbReference>
<dbReference type="PANTHER" id="PTHR23293:SF9">
    <property type="entry name" value="FAD SYNTHASE"/>
    <property type="match status" value="1"/>
</dbReference>
<dbReference type="InterPro" id="IPR036425">
    <property type="entry name" value="MoaB/Mog-like_dom_sf"/>
</dbReference>
<dbReference type="Proteomes" id="UP000230066">
    <property type="component" value="Unassembled WGS sequence"/>
</dbReference>
<comment type="caution">
    <text evidence="16">The sequence shown here is derived from an EMBL/GenBank/DDBJ whole genome shotgun (WGS) entry which is preliminary data.</text>
</comment>
<evidence type="ECO:0000256" key="5">
    <source>
        <dbReference type="ARBA" id="ARBA00022643"/>
    </source>
</evidence>
<dbReference type="Pfam" id="PF00994">
    <property type="entry name" value="MoCF_biosynth"/>
    <property type="match status" value="1"/>
</dbReference>
<evidence type="ECO:0000313" key="16">
    <source>
        <dbReference type="EMBL" id="THD26248.1"/>
    </source>
</evidence>
<dbReference type="GO" id="GO:0003919">
    <property type="term" value="F:FMN adenylyltransferase activity"/>
    <property type="evidence" value="ECO:0007669"/>
    <property type="project" value="UniProtKB-EC"/>
</dbReference>
<keyword evidence="10" id="KW-0067">ATP-binding</keyword>
<evidence type="ECO:0000256" key="7">
    <source>
        <dbReference type="ARBA" id="ARBA00022695"/>
    </source>
</evidence>
<keyword evidence="6" id="KW-0808">Transferase</keyword>
<comment type="catalytic activity">
    <reaction evidence="13">
        <text>FMN + ATP + H(+) = FAD + diphosphate</text>
        <dbReference type="Rhea" id="RHEA:17237"/>
        <dbReference type="ChEBI" id="CHEBI:15378"/>
        <dbReference type="ChEBI" id="CHEBI:30616"/>
        <dbReference type="ChEBI" id="CHEBI:33019"/>
        <dbReference type="ChEBI" id="CHEBI:57692"/>
        <dbReference type="ChEBI" id="CHEBI:58210"/>
        <dbReference type="EC" id="2.7.7.2"/>
    </reaction>
</comment>
<comment type="pathway">
    <text evidence="1">Cofactor biosynthesis; FAD biosynthesis; FAD from FMN: step 1/1.</text>
</comment>
<keyword evidence="5" id="KW-0288">FMN</keyword>
<evidence type="ECO:0000256" key="10">
    <source>
        <dbReference type="ARBA" id="ARBA00022840"/>
    </source>
</evidence>
<evidence type="ECO:0000256" key="3">
    <source>
        <dbReference type="ARBA" id="ARBA00012393"/>
    </source>
</evidence>
<protein>
    <recommendedName>
        <fullName evidence="3">FAD synthase</fullName>
        <ecNumber evidence="3">2.7.7.2</ecNumber>
    </recommendedName>
    <alternativeName>
        <fullName evidence="11">FAD pyrophosphorylase</fullName>
    </alternativeName>
    <alternativeName>
        <fullName evidence="12">FMN adenylyltransferase</fullName>
    </alternativeName>
</protein>
<evidence type="ECO:0000256" key="2">
    <source>
        <dbReference type="ARBA" id="ARBA00007589"/>
    </source>
</evidence>
<evidence type="ECO:0000256" key="4">
    <source>
        <dbReference type="ARBA" id="ARBA00022630"/>
    </source>
</evidence>
<evidence type="ECO:0000259" key="15">
    <source>
        <dbReference type="SMART" id="SM00852"/>
    </source>
</evidence>
<dbReference type="CDD" id="cd23948">
    <property type="entry name" value="FAD_synthase"/>
    <property type="match status" value="1"/>
</dbReference>
<dbReference type="Gene3D" id="3.40.980.10">
    <property type="entry name" value="MoaB/Mog-like domain"/>
    <property type="match status" value="1"/>
</dbReference>
<keyword evidence="17" id="KW-1185">Reference proteome</keyword>
<dbReference type="SUPFAM" id="SSF53218">
    <property type="entry name" value="Molybdenum cofactor biosynthesis proteins"/>
    <property type="match status" value="1"/>
</dbReference>
<evidence type="ECO:0000256" key="14">
    <source>
        <dbReference type="SAM" id="MobiDB-lite"/>
    </source>
</evidence>
<dbReference type="GO" id="GO:0006747">
    <property type="term" value="P:FAD biosynthetic process"/>
    <property type="evidence" value="ECO:0007669"/>
    <property type="project" value="TreeGrafter"/>
</dbReference>
<comment type="similarity">
    <text evidence="2">In the N-terminal section; belongs to the MoaB/Mog family.</text>
</comment>
<feature type="region of interest" description="Disordered" evidence="14">
    <location>
        <begin position="556"/>
        <end position="575"/>
    </location>
</feature>
<dbReference type="SMART" id="SM00852">
    <property type="entry name" value="MoCF_biosynth"/>
    <property type="match status" value="1"/>
</dbReference>
<evidence type="ECO:0000256" key="13">
    <source>
        <dbReference type="ARBA" id="ARBA00049494"/>
    </source>
</evidence>
<organism evidence="16 17">
    <name type="scientific">Fasciola hepatica</name>
    <name type="common">Liver fluke</name>
    <dbReference type="NCBI Taxonomy" id="6192"/>
    <lineage>
        <taxon>Eukaryota</taxon>
        <taxon>Metazoa</taxon>
        <taxon>Spiralia</taxon>
        <taxon>Lophotrochozoa</taxon>
        <taxon>Platyhelminthes</taxon>
        <taxon>Trematoda</taxon>
        <taxon>Digenea</taxon>
        <taxon>Plagiorchiida</taxon>
        <taxon>Echinostomata</taxon>
        <taxon>Echinostomatoidea</taxon>
        <taxon>Fasciolidae</taxon>
        <taxon>Fasciola</taxon>
    </lineage>
</organism>
<gene>
    <name evidence="16" type="ORF">D915_002817</name>
</gene>
<evidence type="ECO:0000256" key="8">
    <source>
        <dbReference type="ARBA" id="ARBA00022741"/>
    </source>
</evidence>
<dbReference type="InterPro" id="IPR056596">
    <property type="entry name" value="FLAD1_M"/>
</dbReference>
<evidence type="ECO:0000256" key="11">
    <source>
        <dbReference type="ARBA" id="ARBA00031145"/>
    </source>
</evidence>
<keyword evidence="9" id="KW-0274">FAD</keyword>
<dbReference type="Pfam" id="PF24102">
    <property type="entry name" value="FLAD1_M"/>
    <property type="match status" value="1"/>
</dbReference>
<dbReference type="InterPro" id="IPR002500">
    <property type="entry name" value="PAPS_reduct_dom"/>
</dbReference>
<evidence type="ECO:0000256" key="12">
    <source>
        <dbReference type="ARBA" id="ARBA00031871"/>
    </source>
</evidence>
<evidence type="ECO:0000256" key="1">
    <source>
        <dbReference type="ARBA" id="ARBA00004726"/>
    </source>
</evidence>
<keyword evidence="7" id="KW-0548">Nucleotidyltransferase</keyword>
<dbReference type="GO" id="GO:0005524">
    <property type="term" value="F:ATP binding"/>
    <property type="evidence" value="ECO:0007669"/>
    <property type="project" value="UniProtKB-KW"/>
</dbReference>
<evidence type="ECO:0000313" key="17">
    <source>
        <dbReference type="Proteomes" id="UP000230066"/>
    </source>
</evidence>
<dbReference type="EC" id="2.7.7.2" evidence="3"/>
<evidence type="ECO:0000256" key="9">
    <source>
        <dbReference type="ARBA" id="ARBA00022827"/>
    </source>
</evidence>
<dbReference type="Gene3D" id="3.40.50.620">
    <property type="entry name" value="HUPs"/>
    <property type="match status" value="1"/>
</dbReference>
<dbReference type="PANTHER" id="PTHR23293">
    <property type="entry name" value="FAD SYNTHETASE-RELATED FMN ADENYLYLTRANSFERASE"/>
    <property type="match status" value="1"/>
</dbReference>
<sequence>MTRCVLPVNLLHYSVRGWMHPRTLGLIVIGDEILNGKVEENNSRIVCKAASPLGLKLMKITAIPDDVNVIAREVHEFMNRFDVVITSGGIGPTHDDVTFEGIAQALDEETYMHPELLHVIETFFGFTSSETTPNDPRLRLARVPQSCELVYGIDCFTGRQSFYPVVKVHNVYALPGVPNLFRTGFGMIKEHLRDTRVKFYTRSVYVTRNETEIAGFLSALADKYSPDVSIGSYPAFHNSYYRVLVTLDSQNEGVLEEAHKEALAHLGSDIIDYEPNPVRRSAECVYELATKPTDLGRRVLEAIQTIENALDQYTLDQIVIGFNGGKDCTALLHLVHAVLQKRSGLTNSDQTDQGLSNRDQQTVVSLPRLLYIRSRSVFPELERFIRKTLQLYRIMTPATFHSIQLDNQQNHTKLNAQTTFPNASEHSSGLIVLEGPIKSSLLRLNESFPQVCAVFMGTRITDPRAAHLTPMAMTDSDWPQLMRVNPLLHWTYSDVWNFLRSLSIPYCSLYDVGYTSIGSMEDTHPNPSLRYVTDSGLTEYHPAYILSDFHLERSGRRKTDPMPCEAKPESSVNSL</sequence>
<dbReference type="EMBL" id="JXXN02000807">
    <property type="protein sequence ID" value="THD26248.1"/>
    <property type="molecule type" value="Genomic_DNA"/>
</dbReference>
<feature type="domain" description="MoaB/Mog" evidence="15">
    <location>
        <begin position="25"/>
        <end position="195"/>
    </location>
</feature>
<name>A0A4E0RVB1_FASHE</name>
<dbReference type="AlphaFoldDB" id="A0A4E0RVB1"/>
<evidence type="ECO:0000256" key="6">
    <source>
        <dbReference type="ARBA" id="ARBA00022679"/>
    </source>
</evidence>
<dbReference type="Pfam" id="PF01507">
    <property type="entry name" value="PAPS_reduct"/>
    <property type="match status" value="1"/>
</dbReference>
<keyword evidence="8" id="KW-0547">Nucleotide-binding</keyword>
<reference evidence="16" key="1">
    <citation type="submission" date="2019-03" db="EMBL/GenBank/DDBJ databases">
        <title>Improved annotation for the trematode Fasciola hepatica.</title>
        <authorList>
            <person name="Choi Y.-J."/>
            <person name="Martin J."/>
            <person name="Mitreva M."/>
        </authorList>
    </citation>
    <scope>NUCLEOTIDE SEQUENCE [LARGE SCALE GENOMIC DNA]</scope>
</reference>
<accession>A0A4E0RVB1</accession>
<dbReference type="InterPro" id="IPR001453">
    <property type="entry name" value="MoaB/Mog_dom"/>
</dbReference>
<proteinExistence type="inferred from homology"/>